<evidence type="ECO:0000256" key="7">
    <source>
        <dbReference type="SAM" id="SignalP"/>
    </source>
</evidence>
<evidence type="ECO:0000313" key="9">
    <source>
        <dbReference type="EMBL" id="GKX55367.1"/>
    </source>
</evidence>
<dbReference type="AlphaFoldDB" id="A0AAV5N4P1"/>
<accession>A0AAV5N4P1</accession>
<feature type="chain" id="PRO_5043853993" evidence="7">
    <location>
        <begin position="19"/>
        <end position="329"/>
    </location>
</feature>
<keyword evidence="4" id="KW-0410">Iron transport</keyword>
<keyword evidence="4" id="KW-0406">Ion transport</keyword>
<evidence type="ECO:0000256" key="5">
    <source>
        <dbReference type="ARBA" id="ARBA00022729"/>
    </source>
</evidence>
<comment type="subcellular location">
    <subcellularLocation>
        <location evidence="1">Cell envelope</location>
    </subcellularLocation>
</comment>
<dbReference type="InterPro" id="IPR051313">
    <property type="entry name" value="Bact_iron-sidero_bind"/>
</dbReference>
<proteinExistence type="inferred from homology"/>
<keyword evidence="4" id="KW-0408">Iron</keyword>
<evidence type="ECO:0000256" key="1">
    <source>
        <dbReference type="ARBA" id="ARBA00004196"/>
    </source>
</evidence>
<dbReference type="Pfam" id="PF01497">
    <property type="entry name" value="Peripla_BP_2"/>
    <property type="match status" value="1"/>
</dbReference>
<keyword evidence="10" id="KW-1185">Reference proteome</keyword>
<protein>
    <submittedName>
        <fullName evidence="9">Iron ABC transporter substrate-binding protein</fullName>
    </submittedName>
</protein>
<gene>
    <name evidence="9" type="ORF">SOASR030_14790</name>
</gene>
<evidence type="ECO:0000256" key="6">
    <source>
        <dbReference type="SAM" id="MobiDB-lite"/>
    </source>
</evidence>
<dbReference type="PANTHER" id="PTHR30532:SF28">
    <property type="entry name" value="PETROBACTIN-BINDING PROTEIN YCLQ"/>
    <property type="match status" value="1"/>
</dbReference>
<dbReference type="InterPro" id="IPR033870">
    <property type="entry name" value="FatB"/>
</dbReference>
<dbReference type="PROSITE" id="PS50983">
    <property type="entry name" value="FE_B12_PBP"/>
    <property type="match status" value="1"/>
</dbReference>
<feature type="signal peptide" evidence="7">
    <location>
        <begin position="1"/>
        <end position="18"/>
    </location>
</feature>
<organism evidence="9 10">
    <name type="scientific">Leminorella grimontii</name>
    <dbReference type="NCBI Taxonomy" id="82981"/>
    <lineage>
        <taxon>Bacteria</taxon>
        <taxon>Pseudomonadati</taxon>
        <taxon>Pseudomonadota</taxon>
        <taxon>Gammaproteobacteria</taxon>
        <taxon>Enterobacterales</taxon>
        <taxon>Budviciaceae</taxon>
        <taxon>Leminorella</taxon>
    </lineage>
</organism>
<reference evidence="9" key="1">
    <citation type="submission" date="2022-06" db="EMBL/GenBank/DDBJ databases">
        <title>Draft genome sequences of Leminorella grimontii str. JCM5902.</title>
        <authorList>
            <person name="Wakabayashi Y."/>
            <person name="Kojima K."/>
        </authorList>
    </citation>
    <scope>NUCLEOTIDE SEQUENCE</scope>
    <source>
        <strain evidence="9">JCM 5902</strain>
    </source>
</reference>
<feature type="compositionally biased region" description="Low complexity" evidence="6">
    <location>
        <begin position="41"/>
        <end position="51"/>
    </location>
</feature>
<keyword evidence="5 7" id="KW-0732">Signal</keyword>
<dbReference type="EMBL" id="BRLH01000002">
    <property type="protein sequence ID" value="GKX55367.1"/>
    <property type="molecule type" value="Genomic_DNA"/>
</dbReference>
<dbReference type="InterPro" id="IPR002491">
    <property type="entry name" value="ABC_transptr_periplasmic_BD"/>
</dbReference>
<feature type="region of interest" description="Disordered" evidence="6">
    <location>
        <begin position="22"/>
        <end position="53"/>
    </location>
</feature>
<feature type="compositionally biased region" description="Pro residues" evidence="6">
    <location>
        <begin position="28"/>
        <end position="40"/>
    </location>
</feature>
<evidence type="ECO:0000256" key="3">
    <source>
        <dbReference type="ARBA" id="ARBA00022448"/>
    </source>
</evidence>
<dbReference type="GO" id="GO:0030288">
    <property type="term" value="C:outer membrane-bounded periplasmic space"/>
    <property type="evidence" value="ECO:0007669"/>
    <property type="project" value="TreeGrafter"/>
</dbReference>
<dbReference type="Gene3D" id="3.40.50.1980">
    <property type="entry name" value="Nitrogenase molybdenum iron protein domain"/>
    <property type="match status" value="2"/>
</dbReference>
<dbReference type="Proteomes" id="UP001058124">
    <property type="component" value="Unassembled WGS sequence"/>
</dbReference>
<dbReference type="SUPFAM" id="SSF53807">
    <property type="entry name" value="Helical backbone' metal receptor"/>
    <property type="match status" value="1"/>
</dbReference>
<dbReference type="CDD" id="cd01140">
    <property type="entry name" value="FatB"/>
    <property type="match status" value="1"/>
</dbReference>
<feature type="domain" description="Fe/B12 periplasmic-binding" evidence="8">
    <location>
        <begin position="71"/>
        <end position="329"/>
    </location>
</feature>
<evidence type="ECO:0000313" key="10">
    <source>
        <dbReference type="Proteomes" id="UP001058124"/>
    </source>
</evidence>
<name>A0AAV5N4P1_9GAMM</name>
<dbReference type="PROSITE" id="PS51257">
    <property type="entry name" value="PROKAR_LIPOPROTEIN"/>
    <property type="match status" value="1"/>
</dbReference>
<evidence type="ECO:0000256" key="4">
    <source>
        <dbReference type="ARBA" id="ARBA00022496"/>
    </source>
</evidence>
<evidence type="ECO:0000259" key="8">
    <source>
        <dbReference type="PROSITE" id="PS50983"/>
    </source>
</evidence>
<keyword evidence="3" id="KW-0813">Transport</keyword>
<dbReference type="GO" id="GO:1901678">
    <property type="term" value="P:iron coordination entity transport"/>
    <property type="evidence" value="ECO:0007669"/>
    <property type="project" value="UniProtKB-ARBA"/>
</dbReference>
<comment type="similarity">
    <text evidence="2">Belongs to the bacterial solute-binding protein 8 family.</text>
</comment>
<dbReference type="RefSeq" id="WP_027274288.1">
    <property type="nucleotide sequence ID" value="NZ_BRLH01000002.1"/>
</dbReference>
<evidence type="ECO:0000256" key="2">
    <source>
        <dbReference type="ARBA" id="ARBA00008814"/>
    </source>
</evidence>
<sequence>MKKNLLLPAFALALGILAGCDQKTQETPPEPTPAPIPTPTTPSQETQPPAQSGKVITHEQGSVHVAKAPSRIAVFDFGALDTMNALKVEGIAALPKKNLPGYLVEYAKTDIVNAGGMKQPDLQALGTLKPDLIIISGRQSKSFEALNGIAPTVNLSLDAKHYLGSIKKNVMTIGQIFNKEAEAENGLAVLDKKIADVRIKAESAHLKAMVLVHYNGKLSASNSNAYAAVVYQIVGLQHADEGLTDGRQAATPDYIAEKNPDVIFVVDRNEAIGEGKMDRALLEENEQIRQTGAFRKGKIVYLRPDLWYLSGGGLESLSLQLDEVSRAIQ</sequence>
<dbReference type="PANTHER" id="PTHR30532">
    <property type="entry name" value="IRON III DICITRATE-BINDING PERIPLASMIC PROTEIN"/>
    <property type="match status" value="1"/>
</dbReference>
<comment type="caution">
    <text evidence="9">The sequence shown here is derived from an EMBL/GenBank/DDBJ whole genome shotgun (WGS) entry which is preliminary data.</text>
</comment>